<sequence length="28" mass="3302">KFFLSSKDINFTAIGQFKNNKIDVKIER</sequence>
<name>A0A382RAC2_9ZZZZ</name>
<feature type="non-terminal residue" evidence="1">
    <location>
        <position position="1"/>
    </location>
</feature>
<accession>A0A382RAC2</accession>
<protein>
    <submittedName>
        <fullName evidence="1">Uncharacterized protein</fullName>
    </submittedName>
</protein>
<reference evidence="1" key="1">
    <citation type="submission" date="2018-05" db="EMBL/GenBank/DDBJ databases">
        <authorList>
            <person name="Lanie J.A."/>
            <person name="Ng W.-L."/>
            <person name="Kazmierczak K.M."/>
            <person name="Andrzejewski T.M."/>
            <person name="Davidsen T.M."/>
            <person name="Wayne K.J."/>
            <person name="Tettelin H."/>
            <person name="Glass J.I."/>
            <person name="Rusch D."/>
            <person name="Podicherti R."/>
            <person name="Tsui H.-C.T."/>
            <person name="Winkler M.E."/>
        </authorList>
    </citation>
    <scope>NUCLEOTIDE SEQUENCE</scope>
</reference>
<gene>
    <name evidence="1" type="ORF">METZ01_LOCUS346989</name>
</gene>
<organism evidence="1">
    <name type="scientific">marine metagenome</name>
    <dbReference type="NCBI Taxonomy" id="408172"/>
    <lineage>
        <taxon>unclassified sequences</taxon>
        <taxon>metagenomes</taxon>
        <taxon>ecological metagenomes</taxon>
    </lineage>
</organism>
<dbReference type="AlphaFoldDB" id="A0A382RAC2"/>
<proteinExistence type="predicted"/>
<evidence type="ECO:0000313" key="1">
    <source>
        <dbReference type="EMBL" id="SVC94135.1"/>
    </source>
</evidence>
<dbReference type="EMBL" id="UINC01119959">
    <property type="protein sequence ID" value="SVC94135.1"/>
    <property type="molecule type" value="Genomic_DNA"/>
</dbReference>